<dbReference type="EMBL" id="CAJPIZ010011782">
    <property type="protein sequence ID" value="CAG2113346.1"/>
    <property type="molecule type" value="Genomic_DNA"/>
</dbReference>
<dbReference type="Proteomes" id="UP000759131">
    <property type="component" value="Unassembled WGS sequence"/>
</dbReference>
<reference evidence="1" key="1">
    <citation type="submission" date="2020-11" db="EMBL/GenBank/DDBJ databases">
        <authorList>
            <person name="Tran Van P."/>
        </authorList>
    </citation>
    <scope>NUCLEOTIDE SEQUENCE</scope>
</reference>
<dbReference type="AlphaFoldDB" id="A0A7R9Q5E0"/>
<name>A0A7R9Q5E0_9ACAR</name>
<gene>
    <name evidence="1" type="ORF">OSB1V03_LOCUS13315</name>
</gene>
<accession>A0A7R9Q5E0</accession>
<keyword evidence="2" id="KW-1185">Reference proteome</keyword>
<protein>
    <submittedName>
        <fullName evidence="1">Uncharacterized protein</fullName>
    </submittedName>
</protein>
<proteinExistence type="predicted"/>
<organism evidence="1">
    <name type="scientific">Medioppia subpectinata</name>
    <dbReference type="NCBI Taxonomy" id="1979941"/>
    <lineage>
        <taxon>Eukaryota</taxon>
        <taxon>Metazoa</taxon>
        <taxon>Ecdysozoa</taxon>
        <taxon>Arthropoda</taxon>
        <taxon>Chelicerata</taxon>
        <taxon>Arachnida</taxon>
        <taxon>Acari</taxon>
        <taxon>Acariformes</taxon>
        <taxon>Sarcoptiformes</taxon>
        <taxon>Oribatida</taxon>
        <taxon>Brachypylina</taxon>
        <taxon>Oppioidea</taxon>
        <taxon>Oppiidae</taxon>
        <taxon>Medioppia</taxon>
    </lineage>
</organism>
<sequence>MLFDINAMVNANDPIVNSGQLVHNSTLFFDKWLKDMDRLKCLLNEDQTPGANHFREVRKLSAVETKYRHR</sequence>
<evidence type="ECO:0000313" key="2">
    <source>
        <dbReference type="Proteomes" id="UP000759131"/>
    </source>
</evidence>
<dbReference type="EMBL" id="OC866357">
    <property type="protein sequence ID" value="CAD7632916.1"/>
    <property type="molecule type" value="Genomic_DNA"/>
</dbReference>
<evidence type="ECO:0000313" key="1">
    <source>
        <dbReference type="EMBL" id="CAD7632916.1"/>
    </source>
</evidence>